<proteinExistence type="predicted"/>
<reference evidence="1 2" key="1">
    <citation type="submission" date="2024-06" db="EMBL/GenBank/DDBJ databases">
        <title>The Natural Products Discovery Center: Release of the First 8490 Sequenced Strains for Exploring Actinobacteria Biosynthetic Diversity.</title>
        <authorList>
            <person name="Kalkreuter E."/>
            <person name="Kautsar S.A."/>
            <person name="Yang D."/>
            <person name="Bader C.D."/>
            <person name="Teijaro C.N."/>
            <person name="Fluegel L."/>
            <person name="Davis C.M."/>
            <person name="Simpson J.R."/>
            <person name="Lauterbach L."/>
            <person name="Steele A.D."/>
            <person name="Gui C."/>
            <person name="Meng S."/>
            <person name="Li G."/>
            <person name="Viehrig K."/>
            <person name="Ye F."/>
            <person name="Su P."/>
            <person name="Kiefer A.F."/>
            <person name="Nichols A."/>
            <person name="Cepeda A.J."/>
            <person name="Yan W."/>
            <person name="Fan B."/>
            <person name="Jiang Y."/>
            <person name="Adhikari A."/>
            <person name="Zheng C.-J."/>
            <person name="Schuster L."/>
            <person name="Cowan T.M."/>
            <person name="Smanski M.J."/>
            <person name="Chevrette M.G."/>
            <person name="De Carvalho L.P.S."/>
            <person name="Shen B."/>
        </authorList>
    </citation>
    <scope>NUCLEOTIDE SEQUENCE [LARGE SCALE GENOMIC DNA]</scope>
    <source>
        <strain evidence="1 2">NPDC050100</strain>
    </source>
</reference>
<evidence type="ECO:0000313" key="1">
    <source>
        <dbReference type="EMBL" id="MEV0968484.1"/>
    </source>
</evidence>
<name>A0ABV3GA31_MICGL</name>
<sequence length="64" mass="7003">MPDLDLADQFPPYSRIRGHRGGGTVEDIGTLRGQPVVYVAWDRSSLDQPLSKEAVVPSQLLPEA</sequence>
<comment type="caution">
    <text evidence="1">The sequence shown here is derived from an EMBL/GenBank/DDBJ whole genome shotgun (WGS) entry which is preliminary data.</text>
</comment>
<evidence type="ECO:0000313" key="2">
    <source>
        <dbReference type="Proteomes" id="UP001551675"/>
    </source>
</evidence>
<dbReference type="Proteomes" id="UP001551675">
    <property type="component" value="Unassembled WGS sequence"/>
</dbReference>
<gene>
    <name evidence="1" type="ORF">AB0I59_07610</name>
</gene>
<dbReference type="EMBL" id="JBFALK010000003">
    <property type="protein sequence ID" value="MEV0968484.1"/>
    <property type="molecule type" value="Genomic_DNA"/>
</dbReference>
<protein>
    <submittedName>
        <fullName evidence="1">Uncharacterized protein</fullName>
    </submittedName>
</protein>
<accession>A0ABV3GA31</accession>
<organism evidence="1 2">
    <name type="scientific">Microtetraspora glauca</name>
    <dbReference type="NCBI Taxonomy" id="1996"/>
    <lineage>
        <taxon>Bacteria</taxon>
        <taxon>Bacillati</taxon>
        <taxon>Actinomycetota</taxon>
        <taxon>Actinomycetes</taxon>
        <taxon>Streptosporangiales</taxon>
        <taxon>Streptosporangiaceae</taxon>
        <taxon>Microtetraspora</taxon>
    </lineage>
</organism>
<dbReference type="RefSeq" id="WP_358131178.1">
    <property type="nucleotide sequence ID" value="NZ_JBFALK010000003.1"/>
</dbReference>
<keyword evidence="2" id="KW-1185">Reference proteome</keyword>